<keyword evidence="3" id="KW-0732">Signal</keyword>
<comment type="similarity">
    <text evidence="1">Belongs to the bacterial solute-binding protein 1 family.</text>
</comment>
<dbReference type="PROSITE" id="PS51257">
    <property type="entry name" value="PROKAR_LIPOPROTEIN"/>
    <property type="match status" value="1"/>
</dbReference>
<evidence type="ECO:0000313" key="4">
    <source>
        <dbReference type="EMBL" id="GGI45865.1"/>
    </source>
</evidence>
<dbReference type="Gene3D" id="3.40.190.10">
    <property type="entry name" value="Periplasmic binding protein-like II"/>
    <property type="match status" value="2"/>
</dbReference>
<dbReference type="EMBL" id="BMHE01000005">
    <property type="protein sequence ID" value="GGI45865.1"/>
    <property type="molecule type" value="Genomic_DNA"/>
</dbReference>
<proteinExistence type="inferred from homology"/>
<organism evidence="4 5">
    <name type="scientific">Paenibacillus marchantiophytorum</name>
    <dbReference type="NCBI Taxonomy" id="1619310"/>
    <lineage>
        <taxon>Bacteria</taxon>
        <taxon>Bacillati</taxon>
        <taxon>Bacillota</taxon>
        <taxon>Bacilli</taxon>
        <taxon>Bacillales</taxon>
        <taxon>Paenibacillaceae</taxon>
        <taxon>Paenibacillus</taxon>
    </lineage>
</organism>
<dbReference type="PANTHER" id="PTHR30061">
    <property type="entry name" value="MALTOSE-BINDING PERIPLASMIC PROTEIN"/>
    <property type="match status" value="1"/>
</dbReference>
<evidence type="ECO:0000256" key="2">
    <source>
        <dbReference type="ARBA" id="ARBA00022448"/>
    </source>
</evidence>
<dbReference type="Proteomes" id="UP000615455">
    <property type="component" value="Unassembled WGS sequence"/>
</dbReference>
<evidence type="ECO:0000256" key="3">
    <source>
        <dbReference type="ARBA" id="ARBA00022729"/>
    </source>
</evidence>
<dbReference type="RefSeq" id="WP_189009698.1">
    <property type="nucleotide sequence ID" value="NZ_BMHE01000005.1"/>
</dbReference>
<evidence type="ECO:0000256" key="1">
    <source>
        <dbReference type="ARBA" id="ARBA00008520"/>
    </source>
</evidence>
<evidence type="ECO:0000313" key="5">
    <source>
        <dbReference type="Proteomes" id="UP000615455"/>
    </source>
</evidence>
<gene>
    <name evidence="4" type="ORF">GCM10008018_14260</name>
</gene>
<reference evidence="5" key="1">
    <citation type="journal article" date="2019" name="Int. J. Syst. Evol. Microbiol.">
        <title>The Global Catalogue of Microorganisms (GCM) 10K type strain sequencing project: providing services to taxonomists for standard genome sequencing and annotation.</title>
        <authorList>
            <consortium name="The Broad Institute Genomics Platform"/>
            <consortium name="The Broad Institute Genome Sequencing Center for Infectious Disease"/>
            <person name="Wu L."/>
            <person name="Ma J."/>
        </authorList>
    </citation>
    <scope>NUCLEOTIDE SEQUENCE [LARGE SCALE GENOMIC DNA]</scope>
    <source>
        <strain evidence="5">CGMCC 1.15043</strain>
    </source>
</reference>
<dbReference type="Pfam" id="PF01547">
    <property type="entry name" value="SBP_bac_1"/>
    <property type="match status" value="1"/>
</dbReference>
<keyword evidence="5" id="KW-1185">Reference proteome</keyword>
<comment type="caution">
    <text evidence="4">The sequence shown here is derived from an EMBL/GenBank/DDBJ whole genome shotgun (WGS) entry which is preliminary data.</text>
</comment>
<accession>A0ABQ2BTM4</accession>
<keyword evidence="2" id="KW-0813">Transport</keyword>
<dbReference type="InterPro" id="IPR006059">
    <property type="entry name" value="SBP"/>
</dbReference>
<protein>
    <submittedName>
        <fullName evidence="4">Bicyclomycin resistance protein</fullName>
    </submittedName>
</protein>
<dbReference type="SUPFAM" id="SSF53850">
    <property type="entry name" value="Periplasmic binding protein-like II"/>
    <property type="match status" value="1"/>
</dbReference>
<sequence length="424" mass="47947">MSQFDQRKRGLLIILLQLTAVLFTGCIRENGLGPASANPEAKASITFVAAEYSSSTKPYFEKLVKDFETKYPSITVELQVINWDILDSAYNTMISRNEPPDLLLTNIYAHFAKDGLLNSMDDIMSKELKDDIYPYLMESSKMKGTQYTVPYVATIRQLYYNKDIFNEVGITQPPKDWKSLEEDARKIKETKQVDGFGVDLTDNEIWAYLSYFFYGAGGGWMKNGEWAINSPENVEGITFLKDLYEKGLTDSEPTVTTRDEKQRILGNGKLGMLISGNYFETVVPQEYPGLKWGKGPIPVKEGQTPLVLGVQDVLMSFKTDHTNKEALSKFLDFMYEDARYEEFVLREGFLPTIRTVGSKLAKDDPSMKQNLDAIKTAKFYPIQDPAWSAVLNATRNMGQTVLLGQTSPKQALDRLQQIALNKSH</sequence>
<dbReference type="PANTHER" id="PTHR30061:SF50">
    <property type="entry name" value="MALTOSE_MALTODEXTRIN-BINDING PERIPLASMIC PROTEIN"/>
    <property type="match status" value="1"/>
</dbReference>
<name>A0ABQ2BTM4_9BACL</name>